<dbReference type="VEuPathDB" id="AmoebaDB:KM1_126320"/>
<dbReference type="AlphaFoldDB" id="C4M604"/>
<dbReference type="InParanoid" id="C4M604"/>
<dbReference type="RefSeq" id="XP_653008.1">
    <property type="nucleotide sequence ID" value="XM_647916.1"/>
</dbReference>
<dbReference type="VEuPathDB" id="AmoebaDB:EHI5A_108790"/>
<reference evidence="1" key="2">
    <citation type="submission" date="2007-03" db="EMBL/GenBank/DDBJ databases">
        <authorList>
            <person name="Lorenzi H."/>
            <person name="Amedeo P."/>
            <person name="Inman J."/>
            <person name="Schobel S."/>
            <person name="Caler E."/>
        </authorList>
    </citation>
    <scope>GENOME REANNOTATION</scope>
    <source>
        <strain evidence="1">HM-1:IMSS</strain>
    </source>
</reference>
<dbReference type="InterPro" id="IPR016024">
    <property type="entry name" value="ARM-type_fold"/>
</dbReference>
<dbReference type="OrthoDB" id="26016at2759"/>
<dbReference type="VEuPathDB" id="AmoebaDB:EHI7A_064750"/>
<dbReference type="VEuPathDB" id="AmoebaDB:EHI_181160"/>
<accession>C4M604</accession>
<dbReference type="VEuPathDB" id="AmoebaDB:EHI8A_070860"/>
<dbReference type="HOGENOM" id="CLU_556033_0_0_1"/>
<gene>
    <name evidence="1" type="ORF">EHI_181160</name>
</gene>
<dbReference type="Gene3D" id="1.25.10.10">
    <property type="entry name" value="Leucine-rich Repeat Variant"/>
    <property type="match status" value="1"/>
</dbReference>
<dbReference type="SUPFAM" id="SSF48371">
    <property type="entry name" value="ARM repeat"/>
    <property type="match status" value="1"/>
</dbReference>
<dbReference type="Proteomes" id="UP000001926">
    <property type="component" value="Partially assembled WGS sequence"/>
</dbReference>
<dbReference type="KEGG" id="ehi:EHI_181160"/>
<reference evidence="1" key="1">
    <citation type="journal article" date="2005" name="Nature">
        <title>The genome of the protist parasite Entamoeba histolytica.</title>
        <authorList>
            <person name="Loftus B."/>
            <person name="Anderson I."/>
            <person name="Davies R."/>
            <person name="Alsmark U.C."/>
            <person name="Samuelson J."/>
            <person name="Amedeo P."/>
            <person name="Roncaglia P."/>
            <person name="Berriman M."/>
            <person name="Hirt R.P."/>
            <person name="Mann B.J."/>
            <person name="Nozaki T."/>
            <person name="Suh B."/>
            <person name="Pop M."/>
            <person name="Duchene M."/>
            <person name="Ackers J."/>
            <person name="Tannich E."/>
            <person name="Leippe M."/>
            <person name="Hofer M."/>
            <person name="Bruchhaus I."/>
            <person name="Willhoeft U."/>
            <person name="Bhattacharya A."/>
            <person name="Chillingworth T."/>
            <person name="Churcher C."/>
            <person name="Hance Z."/>
            <person name="Harris B."/>
            <person name="Harris D."/>
            <person name="Jagels K."/>
            <person name="Moule S."/>
            <person name="Mungall K."/>
            <person name="Ormond D."/>
            <person name="Squares R."/>
            <person name="Whitehead S."/>
            <person name="Quail M.A."/>
            <person name="Rabbinowitsch E."/>
            <person name="Norbertczak H."/>
            <person name="Price C."/>
            <person name="Wang Z."/>
            <person name="Guillen N."/>
            <person name="Gilchrist C."/>
            <person name="Stroup S.E."/>
            <person name="Bhattacharya S."/>
            <person name="Lohia A."/>
            <person name="Foster P.G."/>
            <person name="Sicheritz-Ponten T."/>
            <person name="Weber C."/>
            <person name="Singh U."/>
            <person name="Mukherjee C."/>
            <person name="El-Sayed N.M."/>
            <person name="Petri W.A.Jr."/>
            <person name="Clark C.G."/>
            <person name="Embley T.M."/>
            <person name="Barrell B."/>
            <person name="Fraser C.M."/>
            <person name="Hall N."/>
        </authorList>
    </citation>
    <scope>NUCLEOTIDE SEQUENCE [LARGE SCALE GENOMIC DNA]</scope>
    <source>
        <strain evidence="1">HM-1:IMSS</strain>
    </source>
</reference>
<dbReference type="EMBL" id="DS571288">
    <property type="protein sequence ID" value="EAL47622.1"/>
    <property type="molecule type" value="Genomic_DNA"/>
</dbReference>
<protein>
    <recommendedName>
        <fullName evidence="3">Importin alpha</fullName>
    </recommendedName>
</protein>
<proteinExistence type="predicted"/>
<name>C4M604_ENTH1</name>
<evidence type="ECO:0008006" key="3">
    <source>
        <dbReference type="Google" id="ProtNLM"/>
    </source>
</evidence>
<dbReference type="GeneID" id="3407314"/>
<sequence>MSFRKEPNPFELRRQIHSSLRTQTREEFLQRKRILVEEEMIDSNREITLKDLPFIKKGIESNDNFIILQSLVQLKKLIIINHSFNEIINSSIIDFLISFVTSNDVCIRSLTITLLAQIASTNDLVLVDKLIEKGVMICFSSILEKPYQLKFSNLFQSAAIGFGNIILSGDKYRQCIDLEQFLPKFLNNCQILLESSHELQILSSFAHVLIHIQPETYLLKIEIVKQIVLVLLNFSSIIELDNYKELLFSLYKFISYGKEITQMIWESPNTIILCKMLLKKKYDNSQSIILNLIINSFQQIPQLINNFIDLLSLTIESLPFTNVTTIPLKLSFIIYFIENINTQQSVLSILLSRQKALSLIVNELQNILIDNVISSIQILHSLITTFIENQQLITTINDYKIVSLLIQCTSRKGISSNLECLEQILDILITFCFYQINIPINEDYEFYPIEEFDENGGQVLIEQLEINCPDLQNKIQKLKEVSRRISMSDDI</sequence>
<organism evidence="1 2">
    <name type="scientific">Entamoeba histolytica (strain ATCC 30459 / HM-1:IMSS / ABRM)</name>
    <dbReference type="NCBI Taxonomy" id="294381"/>
    <lineage>
        <taxon>Eukaryota</taxon>
        <taxon>Amoebozoa</taxon>
        <taxon>Evosea</taxon>
        <taxon>Archamoebae</taxon>
        <taxon>Mastigamoebida</taxon>
        <taxon>Entamoebidae</taxon>
        <taxon>Entamoeba</taxon>
    </lineage>
</organism>
<evidence type="ECO:0000313" key="2">
    <source>
        <dbReference type="Proteomes" id="UP000001926"/>
    </source>
</evidence>
<evidence type="ECO:0000313" key="1">
    <source>
        <dbReference type="EMBL" id="EAL47622.1"/>
    </source>
</evidence>
<keyword evidence="2" id="KW-1185">Reference proteome</keyword>
<dbReference type="InterPro" id="IPR011989">
    <property type="entry name" value="ARM-like"/>
</dbReference>
<dbReference type="OMA" id="MDEIWES"/>